<dbReference type="EMBL" id="CAJNNV010026635">
    <property type="protein sequence ID" value="CAE8618687.1"/>
    <property type="molecule type" value="Genomic_DNA"/>
</dbReference>
<comment type="similarity">
    <text evidence="1">Belongs to the asaB hydroxylase/desaturase family.</text>
</comment>
<keyword evidence="3" id="KW-1185">Reference proteome</keyword>
<evidence type="ECO:0000313" key="3">
    <source>
        <dbReference type="Proteomes" id="UP000654075"/>
    </source>
</evidence>
<dbReference type="InterPro" id="IPR044053">
    <property type="entry name" value="AsaB-like"/>
</dbReference>
<dbReference type="AlphaFoldDB" id="A0A813G1D7"/>
<evidence type="ECO:0000256" key="1">
    <source>
        <dbReference type="ARBA" id="ARBA00023604"/>
    </source>
</evidence>
<protein>
    <submittedName>
        <fullName evidence="2">Uncharacterized protein</fullName>
    </submittedName>
</protein>
<name>A0A813G1D7_POLGL</name>
<accession>A0A813G1D7</accession>
<sequence>MAGAPASLRSVSTAATAPINYSVEVPGKRVGRYINSEDTGELADVHEEKLVAFGNARELQTPANLEKQCFELRNHATAVKNFKDSDEVKRVYFPEMEALVKAATGAEQVFLFDHTIRDGSSGAGLNVTKPGDAAAPVFRVHTDYSDTSGPARVKTLAESGDYFSAEQQTEILSRDFCIVNVWRNISAEPVQSNPLAVLDPASIDKKEFLVYEMQYPDR</sequence>
<organism evidence="2 3">
    <name type="scientific">Polarella glacialis</name>
    <name type="common">Dinoflagellate</name>
    <dbReference type="NCBI Taxonomy" id="89957"/>
    <lineage>
        <taxon>Eukaryota</taxon>
        <taxon>Sar</taxon>
        <taxon>Alveolata</taxon>
        <taxon>Dinophyceae</taxon>
        <taxon>Suessiales</taxon>
        <taxon>Suessiaceae</taxon>
        <taxon>Polarella</taxon>
    </lineage>
</organism>
<dbReference type="NCBIfam" id="NF041278">
    <property type="entry name" value="CmcJ_NvfI_EfuI"/>
    <property type="match status" value="1"/>
</dbReference>
<dbReference type="OrthoDB" id="412788at2759"/>
<evidence type="ECO:0000313" key="2">
    <source>
        <dbReference type="EMBL" id="CAE8618687.1"/>
    </source>
</evidence>
<feature type="non-terminal residue" evidence="2">
    <location>
        <position position="1"/>
    </location>
</feature>
<reference evidence="2" key="1">
    <citation type="submission" date="2021-02" db="EMBL/GenBank/DDBJ databases">
        <authorList>
            <person name="Dougan E. K."/>
            <person name="Rhodes N."/>
            <person name="Thang M."/>
            <person name="Chan C."/>
        </authorList>
    </citation>
    <scope>NUCLEOTIDE SEQUENCE</scope>
</reference>
<dbReference type="Proteomes" id="UP000654075">
    <property type="component" value="Unassembled WGS sequence"/>
</dbReference>
<dbReference type="PANTHER" id="PTHR34598:SF3">
    <property type="entry name" value="OXIDOREDUCTASE AN1597"/>
    <property type="match status" value="1"/>
</dbReference>
<dbReference type="GO" id="GO:0016491">
    <property type="term" value="F:oxidoreductase activity"/>
    <property type="evidence" value="ECO:0007669"/>
    <property type="project" value="InterPro"/>
</dbReference>
<proteinExistence type="inferred from homology"/>
<comment type="caution">
    <text evidence="2">The sequence shown here is derived from an EMBL/GenBank/DDBJ whole genome shotgun (WGS) entry which is preliminary data.</text>
</comment>
<dbReference type="PANTHER" id="PTHR34598">
    <property type="entry name" value="BLL6449 PROTEIN"/>
    <property type="match status" value="1"/>
</dbReference>
<gene>
    <name evidence="2" type="ORF">PGLA1383_LOCUS36290</name>
</gene>